<gene>
    <name evidence="14" type="primary">LOC115622938</name>
</gene>
<dbReference type="Pfam" id="PF00535">
    <property type="entry name" value="Glycos_transf_2"/>
    <property type="match status" value="1"/>
</dbReference>
<accession>A0A6J2TCS7</accession>
<name>A0A6J2TCS7_DROLE</name>
<feature type="domain" description="Ricin B lectin" evidence="12">
    <location>
        <begin position="469"/>
        <end position="598"/>
    </location>
</feature>
<dbReference type="PROSITE" id="PS50231">
    <property type="entry name" value="RICIN_B_LECTIN"/>
    <property type="match status" value="1"/>
</dbReference>
<evidence type="ECO:0000256" key="3">
    <source>
        <dbReference type="ARBA" id="ARBA00022692"/>
    </source>
</evidence>
<dbReference type="Gene3D" id="3.90.550.10">
    <property type="entry name" value="Spore Coat Polysaccharide Biosynthesis Protein SpsA, Chain A"/>
    <property type="match status" value="1"/>
</dbReference>
<keyword evidence="13" id="KW-1185">Reference proteome</keyword>
<evidence type="ECO:0000256" key="11">
    <source>
        <dbReference type="RuleBase" id="RU361242"/>
    </source>
</evidence>
<evidence type="ECO:0000256" key="8">
    <source>
        <dbReference type="ARBA" id="ARBA00023136"/>
    </source>
</evidence>
<keyword evidence="3 11" id="KW-0812">Transmembrane</keyword>
<evidence type="ECO:0000256" key="2">
    <source>
        <dbReference type="ARBA" id="ARBA00005680"/>
    </source>
</evidence>
<dbReference type="GO" id="GO:0006493">
    <property type="term" value="P:protein O-linked glycosylation"/>
    <property type="evidence" value="ECO:0007669"/>
    <property type="project" value="TreeGrafter"/>
</dbReference>
<keyword evidence="10" id="KW-0325">Glycoprotein</keyword>
<dbReference type="Gene3D" id="2.80.10.50">
    <property type="match status" value="1"/>
</dbReference>
<keyword evidence="5" id="KW-0735">Signal-anchor</keyword>
<dbReference type="InterPro" id="IPR001173">
    <property type="entry name" value="Glyco_trans_2-like"/>
</dbReference>
<dbReference type="RefSeq" id="XP_030372928.1">
    <property type="nucleotide sequence ID" value="XM_030517068.1"/>
</dbReference>
<dbReference type="FunFam" id="3.90.550.10:FF:000029">
    <property type="entry name" value="Polypeptide N-acetylgalactosaminyltransferase"/>
    <property type="match status" value="1"/>
</dbReference>
<reference evidence="14" key="1">
    <citation type="submission" date="2025-08" db="UniProtKB">
        <authorList>
            <consortium name="RefSeq"/>
        </authorList>
    </citation>
    <scope>IDENTIFICATION</scope>
    <source>
        <strain evidence="14">11010-0011.00</strain>
        <tissue evidence="14">Whole body</tissue>
    </source>
</reference>
<evidence type="ECO:0000313" key="13">
    <source>
        <dbReference type="Proteomes" id="UP000504634"/>
    </source>
</evidence>
<dbReference type="PANTHER" id="PTHR11675:SF134">
    <property type="entry name" value="N-ACETYLGALACTOSAMINYLTRANSFERASE 4-RELATED"/>
    <property type="match status" value="1"/>
</dbReference>
<keyword evidence="11" id="KW-0464">Manganese</keyword>
<organism evidence="13 14">
    <name type="scientific">Drosophila lebanonensis</name>
    <name type="common">Fruit fly</name>
    <name type="synonym">Scaptodrosophila lebanonensis</name>
    <dbReference type="NCBI Taxonomy" id="7225"/>
    <lineage>
        <taxon>Eukaryota</taxon>
        <taxon>Metazoa</taxon>
        <taxon>Ecdysozoa</taxon>
        <taxon>Arthropoda</taxon>
        <taxon>Hexapoda</taxon>
        <taxon>Insecta</taxon>
        <taxon>Pterygota</taxon>
        <taxon>Neoptera</taxon>
        <taxon>Endopterygota</taxon>
        <taxon>Diptera</taxon>
        <taxon>Brachycera</taxon>
        <taxon>Muscomorpha</taxon>
        <taxon>Ephydroidea</taxon>
        <taxon>Drosophilidae</taxon>
        <taxon>Scaptodrosophila</taxon>
    </lineage>
</organism>
<evidence type="ECO:0000256" key="6">
    <source>
        <dbReference type="ARBA" id="ARBA00022989"/>
    </source>
</evidence>
<dbReference type="OrthoDB" id="6159198at2759"/>
<comment type="similarity">
    <text evidence="2 11">Belongs to the glycosyltransferase 2 family. GalNAc-T subfamily.</text>
</comment>
<dbReference type="Proteomes" id="UP000504634">
    <property type="component" value="Unplaced"/>
</dbReference>
<dbReference type="InterPro" id="IPR045885">
    <property type="entry name" value="GalNAc-T"/>
</dbReference>
<dbReference type="InterPro" id="IPR000772">
    <property type="entry name" value="Ricin_B_lectin"/>
</dbReference>
<dbReference type="CDD" id="cd02510">
    <property type="entry name" value="pp-GalNAc-T"/>
    <property type="match status" value="1"/>
</dbReference>
<comment type="pathway">
    <text evidence="11">Protein modification; protein glycosylation.</text>
</comment>
<feature type="transmembrane region" description="Helical" evidence="11">
    <location>
        <begin position="12"/>
        <end position="31"/>
    </location>
</feature>
<evidence type="ECO:0000256" key="10">
    <source>
        <dbReference type="ARBA" id="ARBA00023180"/>
    </source>
</evidence>
<comment type="subcellular location">
    <subcellularLocation>
        <location evidence="1 11">Golgi apparatus membrane</location>
        <topology evidence="1 11">Single-pass type II membrane protein</topology>
    </subcellularLocation>
</comment>
<dbReference type="EC" id="2.4.1.-" evidence="11"/>
<keyword evidence="9 11" id="KW-1015">Disulfide bond</keyword>
<evidence type="ECO:0000256" key="4">
    <source>
        <dbReference type="ARBA" id="ARBA00022734"/>
    </source>
</evidence>
<keyword evidence="11" id="KW-0328">Glycosyltransferase</keyword>
<dbReference type="GeneID" id="115622938"/>
<evidence type="ECO:0000256" key="9">
    <source>
        <dbReference type="ARBA" id="ARBA00023157"/>
    </source>
</evidence>
<dbReference type="GO" id="GO:0030246">
    <property type="term" value="F:carbohydrate binding"/>
    <property type="evidence" value="ECO:0007669"/>
    <property type="project" value="UniProtKB-KW"/>
</dbReference>
<dbReference type="InterPro" id="IPR029044">
    <property type="entry name" value="Nucleotide-diphossugar_trans"/>
</dbReference>
<dbReference type="SUPFAM" id="SSF50370">
    <property type="entry name" value="Ricin B-like lectins"/>
    <property type="match status" value="1"/>
</dbReference>
<comment type="cofactor">
    <cofactor evidence="11">
        <name>Mn(2+)</name>
        <dbReference type="ChEBI" id="CHEBI:29035"/>
    </cofactor>
</comment>
<keyword evidence="6 11" id="KW-1133">Transmembrane helix</keyword>
<dbReference type="SMART" id="SM00458">
    <property type="entry name" value="RICIN"/>
    <property type="match status" value="1"/>
</dbReference>
<dbReference type="PANTHER" id="PTHR11675">
    <property type="entry name" value="N-ACETYLGALACTOSAMINYLTRANSFERASE"/>
    <property type="match status" value="1"/>
</dbReference>
<dbReference type="UniPathway" id="UPA00378"/>
<keyword evidence="4 11" id="KW-0430">Lectin</keyword>
<dbReference type="GO" id="GO:0000139">
    <property type="term" value="C:Golgi membrane"/>
    <property type="evidence" value="ECO:0007669"/>
    <property type="project" value="UniProtKB-SubCell"/>
</dbReference>
<sequence>MRRYTLKTIAKLTFSAILWLMILLFFTWNSFKPNKTKSGAKLKVFRFSPHGKAQNALPAVLHVNAIDKDAANEQKKDWHDYKAMERDNEREGLGERGSAAFLNNATLGLEQKMSLENGFNALLSDSISINRSVPDIRNMGCLNKLYLRKLPTVSIIIIFWNEYMSVLMRSVYSLINRSPPELIKEIILVDDGSDRAYLGKPLDDYIADHFTNVHVVRLPRRTGLIMARSAGARNATAEVLIFFDSHIETNYNWLPPLLEPIAMNKRTAVCPLIDVIDHKTFEYRSQDEGQRGGFNWLMLYTRLPLLPEDLKHPTEPFKSPVMAGGLFAISSEFFWELGGYDEGLDIWGGEQFELSFKIWMCGGEMYDAPCSRVAHIYRGPRISPPIEKSREKFLLRNFKRVAEVWMDDYKKYLFQHRDGEFDQVDPGDLSAQIAQRYKLKCKSFKWYMENVAFDILKEYPPVEPADYANGAIQNLGDPNICVDTLQHKPVNKPGPYLCAENLVHPQVSQYWALSWRRDLRMRGQKVCLDVQMWTQNTPVWLWQCHGAGGNQYWSYNYNTKLLMHGINQKRCLELLPQTKELVVNLCNSTNKYMHWNFGFVNHTALQTFKTN</sequence>
<keyword evidence="7 11" id="KW-0333">Golgi apparatus</keyword>
<dbReference type="Pfam" id="PF00652">
    <property type="entry name" value="Ricin_B_lectin"/>
    <property type="match status" value="1"/>
</dbReference>
<protein>
    <recommendedName>
        <fullName evidence="11">Polypeptide N-acetylgalactosaminyltransferase</fullName>
        <ecNumber evidence="11">2.4.1.-</ecNumber>
    </recommendedName>
    <alternativeName>
        <fullName evidence="11">Protein-UDP acetylgalactosaminyltransferase</fullName>
    </alternativeName>
</protein>
<dbReference type="GO" id="GO:0004653">
    <property type="term" value="F:polypeptide N-acetylgalactosaminyltransferase activity"/>
    <property type="evidence" value="ECO:0007669"/>
    <property type="project" value="TreeGrafter"/>
</dbReference>
<keyword evidence="8 11" id="KW-0472">Membrane</keyword>
<evidence type="ECO:0000256" key="5">
    <source>
        <dbReference type="ARBA" id="ARBA00022968"/>
    </source>
</evidence>
<dbReference type="AlphaFoldDB" id="A0A6J2TCS7"/>
<evidence type="ECO:0000259" key="12">
    <source>
        <dbReference type="SMART" id="SM00458"/>
    </source>
</evidence>
<evidence type="ECO:0000256" key="1">
    <source>
        <dbReference type="ARBA" id="ARBA00004323"/>
    </source>
</evidence>
<dbReference type="InterPro" id="IPR035992">
    <property type="entry name" value="Ricin_B-like_lectins"/>
</dbReference>
<dbReference type="SUPFAM" id="SSF53448">
    <property type="entry name" value="Nucleotide-diphospho-sugar transferases"/>
    <property type="match status" value="1"/>
</dbReference>
<evidence type="ECO:0000256" key="7">
    <source>
        <dbReference type="ARBA" id="ARBA00023034"/>
    </source>
</evidence>
<evidence type="ECO:0000313" key="14">
    <source>
        <dbReference type="RefSeq" id="XP_030372928.1"/>
    </source>
</evidence>
<proteinExistence type="inferred from homology"/>
<keyword evidence="11" id="KW-0808">Transferase</keyword>